<dbReference type="OrthoDB" id="1470350at2759"/>
<reference evidence="4" key="1">
    <citation type="journal article" date="2017" name="Nat. Microbiol.">
        <title>Global analysis of biosynthetic gene clusters reveals vast potential of secondary metabolite production in Penicillium species.</title>
        <authorList>
            <person name="Nielsen J.C."/>
            <person name="Grijseels S."/>
            <person name="Prigent S."/>
            <person name="Ji B."/>
            <person name="Dainat J."/>
            <person name="Nielsen K.F."/>
            <person name="Frisvad J.C."/>
            <person name="Workman M."/>
            <person name="Nielsen J."/>
        </authorList>
    </citation>
    <scope>NUCLEOTIDE SEQUENCE [LARGE SCALE GENOMIC DNA]</scope>
    <source>
        <strain evidence="4">IBT 11843</strain>
    </source>
</reference>
<feature type="transmembrane region" description="Helical" evidence="1">
    <location>
        <begin position="103"/>
        <end position="125"/>
    </location>
</feature>
<comment type="caution">
    <text evidence="3">The sequence shown here is derived from an EMBL/GenBank/DDBJ whole genome shotgun (WGS) entry which is preliminary data.</text>
</comment>
<keyword evidence="1" id="KW-1133">Transmembrane helix</keyword>
<accession>A0A1V6P936</accession>
<evidence type="ECO:0000259" key="2">
    <source>
        <dbReference type="Pfam" id="PF00487"/>
    </source>
</evidence>
<keyword evidence="4" id="KW-1185">Reference proteome</keyword>
<keyword evidence="1" id="KW-0472">Membrane</keyword>
<evidence type="ECO:0000256" key="1">
    <source>
        <dbReference type="SAM" id="Phobius"/>
    </source>
</evidence>
<dbReference type="AlphaFoldDB" id="A0A1V6P936"/>
<protein>
    <recommendedName>
        <fullName evidence="2">Fatty acid desaturase domain-containing protein</fullName>
    </recommendedName>
</protein>
<proteinExistence type="predicted"/>
<dbReference type="EMBL" id="MDYL01000015">
    <property type="protein sequence ID" value="OQD73504.1"/>
    <property type="molecule type" value="Genomic_DNA"/>
</dbReference>
<gene>
    <name evidence="3" type="ORF">PENDEC_c015G04170</name>
</gene>
<evidence type="ECO:0000313" key="3">
    <source>
        <dbReference type="EMBL" id="OQD73504.1"/>
    </source>
</evidence>
<dbReference type="OMA" id="MTGNWGQ"/>
<sequence length="419" mass="49327">MDPSTYKDPELTLPDQMVVETLLEDIGANDETTSPLQEKIGAEGTIKRLHDMNDASHPDFDPTVFQLWDTPTLRTKLPPAIQQYVLQPYINWAKGVVRVPTDVVMVTHLILYFTTIVPSAFYLYYRFSYLHGVLHWVMQLYYCGAFTLMKHQHIHGNGVLASKYWLFDTLFPYLLDPMLGHTWNSYFYHHIKHHHVEGNGEHDLSTTMFYDRDSVLDFACYVGRFIFFIWLELPLYFWRKGQTKYACRAAFWELGNYATIYILYNYVNSRATLFVLILPLTVMRCGLMVGNWGQHAFVDPIDPDSDYRSSITLIDVPSNRYSFNDGYHTSHHLNPRRHWRDHPVAFLKGRDQYAKERALVFRNVDYIFITVNLLRKNYVHLAKCLIPMGDQVDMTLEQRADMLRSWTRRFPRSEAKKQH</sequence>
<evidence type="ECO:0000313" key="4">
    <source>
        <dbReference type="Proteomes" id="UP000191522"/>
    </source>
</evidence>
<dbReference type="Proteomes" id="UP000191522">
    <property type="component" value="Unassembled WGS sequence"/>
</dbReference>
<feature type="domain" description="Fatty acid desaturase" evidence="2">
    <location>
        <begin position="140"/>
        <end position="358"/>
    </location>
</feature>
<organism evidence="3 4">
    <name type="scientific">Penicillium decumbens</name>
    <dbReference type="NCBI Taxonomy" id="69771"/>
    <lineage>
        <taxon>Eukaryota</taxon>
        <taxon>Fungi</taxon>
        <taxon>Dikarya</taxon>
        <taxon>Ascomycota</taxon>
        <taxon>Pezizomycotina</taxon>
        <taxon>Eurotiomycetes</taxon>
        <taxon>Eurotiomycetidae</taxon>
        <taxon>Eurotiales</taxon>
        <taxon>Aspergillaceae</taxon>
        <taxon>Penicillium</taxon>
    </lineage>
</organism>
<dbReference type="InterPro" id="IPR005804">
    <property type="entry name" value="FA_desaturase_dom"/>
</dbReference>
<keyword evidence="1" id="KW-0812">Transmembrane</keyword>
<dbReference type="Pfam" id="PF00487">
    <property type="entry name" value="FA_desaturase"/>
    <property type="match status" value="1"/>
</dbReference>
<dbReference type="STRING" id="69771.A0A1V6P936"/>
<dbReference type="PANTHER" id="PTHR36459:SF1">
    <property type="entry name" value="FATTY ACID DESATURASE DOMAIN-CONTAINING PROTEIN-RELATED"/>
    <property type="match status" value="1"/>
</dbReference>
<feature type="transmembrane region" description="Helical" evidence="1">
    <location>
        <begin position="215"/>
        <end position="238"/>
    </location>
</feature>
<dbReference type="GO" id="GO:0006629">
    <property type="term" value="P:lipid metabolic process"/>
    <property type="evidence" value="ECO:0007669"/>
    <property type="project" value="InterPro"/>
</dbReference>
<name>A0A1V6P936_PENDC</name>
<dbReference type="PANTHER" id="PTHR36459">
    <property type="entry name" value="ORF"/>
    <property type="match status" value="1"/>
</dbReference>